<dbReference type="EMBL" id="OA909395">
    <property type="protein sequence ID" value="CAD7285885.1"/>
    <property type="molecule type" value="Genomic_DNA"/>
</dbReference>
<name>A0A7R9GLU4_9CRUS</name>
<organism evidence="1">
    <name type="scientific">Notodromas monacha</name>
    <dbReference type="NCBI Taxonomy" id="399045"/>
    <lineage>
        <taxon>Eukaryota</taxon>
        <taxon>Metazoa</taxon>
        <taxon>Ecdysozoa</taxon>
        <taxon>Arthropoda</taxon>
        <taxon>Crustacea</taxon>
        <taxon>Oligostraca</taxon>
        <taxon>Ostracoda</taxon>
        <taxon>Podocopa</taxon>
        <taxon>Podocopida</taxon>
        <taxon>Cypridocopina</taxon>
        <taxon>Cypridoidea</taxon>
        <taxon>Cyprididae</taxon>
        <taxon>Notodromas</taxon>
    </lineage>
</organism>
<protein>
    <submittedName>
        <fullName evidence="1">Uncharacterized protein</fullName>
    </submittedName>
</protein>
<evidence type="ECO:0000313" key="1">
    <source>
        <dbReference type="EMBL" id="CAD7285885.1"/>
    </source>
</evidence>
<proteinExistence type="predicted"/>
<keyword evidence="2" id="KW-1185">Reference proteome</keyword>
<dbReference type="Proteomes" id="UP000678499">
    <property type="component" value="Unassembled WGS sequence"/>
</dbReference>
<gene>
    <name evidence="1" type="ORF">NMOB1V02_LOCUS13487</name>
</gene>
<accession>A0A7R9GLU4</accession>
<sequence length="26" mass="2819">MQGMPFGSGCMASGSMWKLLRMEPVS</sequence>
<evidence type="ECO:0000313" key="2">
    <source>
        <dbReference type="Proteomes" id="UP000678499"/>
    </source>
</evidence>
<dbReference type="AlphaFoldDB" id="A0A7R9GLU4"/>
<dbReference type="EMBL" id="CAJPEX010027358">
    <property type="protein sequence ID" value="CAG0926037.1"/>
    <property type="molecule type" value="Genomic_DNA"/>
</dbReference>
<reference evidence="1" key="1">
    <citation type="submission" date="2020-11" db="EMBL/GenBank/DDBJ databases">
        <authorList>
            <person name="Tran Van P."/>
        </authorList>
    </citation>
    <scope>NUCLEOTIDE SEQUENCE</scope>
</reference>